<dbReference type="OrthoDB" id="87732at2157"/>
<sequence length="247" mass="26784">MVDCGETVLELHGTVKRFKHGPTIGPISFTVRRGEVFALIGPNGAGKTTTIRMVLGIYRPDEGSVLLCGSPPERLKLYSLAAYVPEETAVYPKLTGWEHLVFYATLYTGDRTRAVKVAERAAEVSGLGDALGRLVEGYSKGMKRRLILSLALALETPLLVLDEPTSGLDVHSAVRMRRLIRKAADEGRAVLLSSHNMFEVEYLADRVAFIASGKIIAIGTPASLKQRYAAENLEEAFVKAVEAAATV</sequence>
<dbReference type="KEGG" id="hbu:Hbut_0849"/>
<dbReference type="STRING" id="415426.Hbut_0849"/>
<dbReference type="eggNOG" id="arCOG00194">
    <property type="taxonomic scope" value="Archaea"/>
</dbReference>
<keyword evidence="1" id="KW-0547">Nucleotide-binding</keyword>
<dbReference type="Gene3D" id="3.40.50.300">
    <property type="entry name" value="P-loop containing nucleotide triphosphate hydrolases"/>
    <property type="match status" value="1"/>
</dbReference>
<keyword evidence="5" id="KW-1185">Reference proteome</keyword>
<dbReference type="InterPro" id="IPR003439">
    <property type="entry name" value="ABC_transporter-like_ATP-bd"/>
</dbReference>
<dbReference type="EMBL" id="CP000493">
    <property type="protein sequence ID" value="ABM80700.1"/>
    <property type="molecule type" value="Genomic_DNA"/>
</dbReference>
<dbReference type="CDD" id="cd03230">
    <property type="entry name" value="ABC_DR_subfamily_A"/>
    <property type="match status" value="1"/>
</dbReference>
<proteinExistence type="predicted"/>
<dbReference type="RefSeq" id="WP_011822018.1">
    <property type="nucleotide sequence ID" value="NC_008818.1"/>
</dbReference>
<dbReference type="PANTHER" id="PTHR43613:SF1">
    <property type="entry name" value="ABC TRANSPORTER, ATP-BINDING PROTEIN"/>
    <property type="match status" value="1"/>
</dbReference>
<gene>
    <name evidence="4" type="ordered locus">Hbut_0849</name>
</gene>
<dbReference type="GO" id="GO:0016887">
    <property type="term" value="F:ATP hydrolysis activity"/>
    <property type="evidence" value="ECO:0007669"/>
    <property type="project" value="InterPro"/>
</dbReference>
<feature type="domain" description="ABC transporter" evidence="3">
    <location>
        <begin position="9"/>
        <end position="237"/>
    </location>
</feature>
<reference evidence="4 5" key="1">
    <citation type="journal article" date="2007" name="Archaea">
        <title>The genome of Hyperthermus butylicus: a sulfur-reducing, peptide fermenting, neutrophilic Crenarchaeote growing up to 108 degrees C.</title>
        <authorList>
            <person name="Brugger K."/>
            <person name="Chen L."/>
            <person name="Stark M."/>
            <person name="Zibat A."/>
            <person name="Redder P."/>
            <person name="Ruepp A."/>
            <person name="Awayez M."/>
            <person name="She Q."/>
            <person name="Garrett R.A."/>
            <person name="Klenk H.P."/>
        </authorList>
    </citation>
    <scope>NUCLEOTIDE SEQUENCE [LARGE SCALE GENOMIC DNA]</scope>
    <source>
        <strain evidence="5">DSM 5456 / JCM 9403 / PLM1-5</strain>
    </source>
</reference>
<dbReference type="SMART" id="SM00382">
    <property type="entry name" value="AAA"/>
    <property type="match status" value="1"/>
</dbReference>
<dbReference type="GeneID" id="4781761"/>
<dbReference type="PANTHER" id="PTHR43613">
    <property type="entry name" value="ABC TRANSPORTER, ATP-BINDING PROTEIN"/>
    <property type="match status" value="1"/>
</dbReference>
<evidence type="ECO:0000256" key="1">
    <source>
        <dbReference type="ARBA" id="ARBA00022741"/>
    </source>
</evidence>
<dbReference type="GO" id="GO:0005524">
    <property type="term" value="F:ATP binding"/>
    <property type="evidence" value="ECO:0007669"/>
    <property type="project" value="UniProtKB-KW"/>
</dbReference>
<evidence type="ECO:0000313" key="5">
    <source>
        <dbReference type="Proteomes" id="UP000002593"/>
    </source>
</evidence>
<keyword evidence="2" id="KW-0067">ATP-binding</keyword>
<evidence type="ECO:0000256" key="2">
    <source>
        <dbReference type="ARBA" id="ARBA00022840"/>
    </source>
</evidence>
<evidence type="ECO:0000313" key="4">
    <source>
        <dbReference type="EMBL" id="ABM80700.1"/>
    </source>
</evidence>
<dbReference type="PROSITE" id="PS50893">
    <property type="entry name" value="ABC_TRANSPORTER_2"/>
    <property type="match status" value="1"/>
</dbReference>
<dbReference type="InterPro" id="IPR003593">
    <property type="entry name" value="AAA+_ATPase"/>
</dbReference>
<dbReference type="InterPro" id="IPR027417">
    <property type="entry name" value="P-loop_NTPase"/>
</dbReference>
<dbReference type="SUPFAM" id="SSF52540">
    <property type="entry name" value="P-loop containing nucleoside triphosphate hydrolases"/>
    <property type="match status" value="1"/>
</dbReference>
<organism evidence="4 5">
    <name type="scientific">Hyperthermus butylicus (strain DSM 5456 / JCM 9403 / PLM1-5)</name>
    <dbReference type="NCBI Taxonomy" id="415426"/>
    <lineage>
        <taxon>Archaea</taxon>
        <taxon>Thermoproteota</taxon>
        <taxon>Thermoprotei</taxon>
        <taxon>Desulfurococcales</taxon>
        <taxon>Pyrodictiaceae</taxon>
        <taxon>Hyperthermus</taxon>
    </lineage>
</organism>
<evidence type="ECO:0000259" key="3">
    <source>
        <dbReference type="PROSITE" id="PS50893"/>
    </source>
</evidence>
<dbReference type="Proteomes" id="UP000002593">
    <property type="component" value="Chromosome"/>
</dbReference>
<dbReference type="InterPro" id="IPR017871">
    <property type="entry name" value="ABC_transporter-like_CS"/>
</dbReference>
<dbReference type="HOGENOM" id="CLU_000604_1_2_2"/>
<dbReference type="EnsemblBacteria" id="ABM80700">
    <property type="protein sequence ID" value="ABM80700"/>
    <property type="gene ID" value="Hbut_0849"/>
</dbReference>
<name>A2BL39_HYPBU</name>
<dbReference type="PROSITE" id="PS00211">
    <property type="entry name" value="ABC_TRANSPORTER_1"/>
    <property type="match status" value="1"/>
</dbReference>
<dbReference type="AlphaFoldDB" id="A2BL39"/>
<dbReference type="Pfam" id="PF00005">
    <property type="entry name" value="ABC_tran"/>
    <property type="match status" value="1"/>
</dbReference>
<accession>A2BL39</accession>
<protein>
    <submittedName>
        <fullName evidence="4">ABC transporter</fullName>
    </submittedName>
</protein>